<sequence>MLATAMFFFNGRGLWAQAAVDGQAHTATSIAAPPASGGLGLVGAGLAFGLAALGAGIAVASVGAAALGVLSEKPQMLGQAFMFVALGEGIVIFGFVMAFMIMNS</sequence>
<dbReference type="PRINTS" id="PR00124">
    <property type="entry name" value="ATPASEC"/>
</dbReference>
<dbReference type="InterPro" id="IPR000454">
    <property type="entry name" value="ATP_synth_F0_csu"/>
</dbReference>
<organism evidence="10 11">
    <name type="scientific">Entomospira nematocerorum</name>
    <dbReference type="NCBI Taxonomy" id="2719987"/>
    <lineage>
        <taxon>Bacteria</taxon>
        <taxon>Pseudomonadati</taxon>
        <taxon>Spirochaetota</taxon>
        <taxon>Spirochaetia</taxon>
        <taxon>Spirochaetales</taxon>
        <taxon>Spirochaetaceae</taxon>
        <taxon>Entomospira</taxon>
    </lineage>
</organism>
<evidence type="ECO:0000256" key="8">
    <source>
        <dbReference type="SAM" id="Phobius"/>
    </source>
</evidence>
<dbReference type="GO" id="GO:0015078">
    <property type="term" value="F:proton transmembrane transporter activity"/>
    <property type="evidence" value="ECO:0007669"/>
    <property type="project" value="InterPro"/>
</dbReference>
<dbReference type="SUPFAM" id="SSF81333">
    <property type="entry name" value="F1F0 ATP synthase subunit C"/>
    <property type="match status" value="1"/>
</dbReference>
<dbReference type="GO" id="GO:0033177">
    <property type="term" value="C:proton-transporting two-sector ATPase complex, proton-transporting domain"/>
    <property type="evidence" value="ECO:0007669"/>
    <property type="project" value="InterPro"/>
</dbReference>
<comment type="caution">
    <text evidence="10">The sequence shown here is derived from an EMBL/GenBank/DDBJ whole genome shotgun (WGS) entry which is preliminary data.</text>
</comment>
<dbReference type="Pfam" id="PF00137">
    <property type="entry name" value="ATP-synt_C"/>
    <property type="match status" value="1"/>
</dbReference>
<gene>
    <name evidence="10" type="ORF">HCT46_03940</name>
</gene>
<feature type="domain" description="V-ATPase proteolipid subunit C-like" evidence="9">
    <location>
        <begin position="42"/>
        <end position="101"/>
    </location>
</feature>
<dbReference type="CDD" id="cd18120">
    <property type="entry name" value="ATP-synt_Vo_Ao_c"/>
    <property type="match status" value="1"/>
</dbReference>
<evidence type="ECO:0000256" key="7">
    <source>
        <dbReference type="ARBA" id="ARBA00032887"/>
    </source>
</evidence>
<proteinExistence type="inferred from homology"/>
<keyword evidence="11" id="KW-1185">Reference proteome</keyword>
<dbReference type="InterPro" id="IPR035921">
    <property type="entry name" value="F/V-ATP_Csub_sf"/>
</dbReference>
<keyword evidence="4 8" id="KW-1133">Transmembrane helix</keyword>
<dbReference type="GO" id="GO:0015986">
    <property type="term" value="P:proton motive force-driven ATP synthesis"/>
    <property type="evidence" value="ECO:0007669"/>
    <property type="project" value="InterPro"/>
</dbReference>
<evidence type="ECO:0000256" key="2">
    <source>
        <dbReference type="ARBA" id="ARBA00006704"/>
    </source>
</evidence>
<evidence type="ECO:0000256" key="6">
    <source>
        <dbReference type="ARBA" id="ARBA00032200"/>
    </source>
</evidence>
<evidence type="ECO:0000259" key="9">
    <source>
        <dbReference type="Pfam" id="PF00137"/>
    </source>
</evidence>
<feature type="transmembrane region" description="Helical" evidence="8">
    <location>
        <begin position="81"/>
        <end position="102"/>
    </location>
</feature>
<dbReference type="InterPro" id="IPR002379">
    <property type="entry name" value="ATPase_proteolipid_c-like_dom"/>
</dbReference>
<dbReference type="EMBL" id="JAATLK010000001">
    <property type="protein sequence ID" value="NIZ47064.1"/>
    <property type="molecule type" value="Genomic_DNA"/>
</dbReference>
<evidence type="ECO:0000256" key="4">
    <source>
        <dbReference type="ARBA" id="ARBA00022989"/>
    </source>
</evidence>
<name>A0A968GD52_9SPIO</name>
<reference evidence="10" key="1">
    <citation type="submission" date="2020-03" db="EMBL/GenBank/DDBJ databases">
        <title>Spirochaetal bacteria isolated from arthropods constitute a novel genus Entomospira genus novum within the order Spirochaetales.</title>
        <authorList>
            <person name="Grana-Miraglia L."/>
            <person name="Sikutova S."/>
            <person name="Fingerle V."/>
            <person name="Sing A."/>
            <person name="Castillo-Ramirez S."/>
            <person name="Margos G."/>
            <person name="Rudolf I."/>
        </authorList>
    </citation>
    <scope>NUCLEOTIDE SEQUENCE</scope>
    <source>
        <strain evidence="10">BR208</strain>
    </source>
</reference>
<comment type="similarity">
    <text evidence="2">Belongs to the ATPase C chain family.</text>
</comment>
<evidence type="ECO:0000256" key="5">
    <source>
        <dbReference type="ARBA" id="ARBA00023136"/>
    </source>
</evidence>
<dbReference type="AlphaFoldDB" id="A0A968GD52"/>
<feature type="transmembrane region" description="Helical" evidence="8">
    <location>
        <begin position="42"/>
        <end position="69"/>
    </location>
</feature>
<evidence type="ECO:0000313" key="11">
    <source>
        <dbReference type="Proteomes" id="UP000752013"/>
    </source>
</evidence>
<protein>
    <recommendedName>
        <fullName evidence="6">ATP synthase F(0) sector subunit c</fullName>
    </recommendedName>
    <alternativeName>
        <fullName evidence="7">F-type ATPase subunit c</fullName>
    </alternativeName>
</protein>
<keyword evidence="3 8" id="KW-0812">Transmembrane</keyword>
<accession>A0A968GD52</accession>
<keyword evidence="5 8" id="KW-0472">Membrane</keyword>
<dbReference type="GO" id="GO:0045259">
    <property type="term" value="C:proton-transporting ATP synthase complex"/>
    <property type="evidence" value="ECO:0007669"/>
    <property type="project" value="InterPro"/>
</dbReference>
<comment type="subcellular location">
    <subcellularLocation>
        <location evidence="1">Membrane</location>
        <topology evidence="1">Multi-pass membrane protein</topology>
    </subcellularLocation>
</comment>
<evidence type="ECO:0000256" key="1">
    <source>
        <dbReference type="ARBA" id="ARBA00004141"/>
    </source>
</evidence>
<evidence type="ECO:0000256" key="3">
    <source>
        <dbReference type="ARBA" id="ARBA00022692"/>
    </source>
</evidence>
<evidence type="ECO:0000313" key="10">
    <source>
        <dbReference type="EMBL" id="NIZ47064.1"/>
    </source>
</evidence>
<dbReference type="Proteomes" id="UP000752013">
    <property type="component" value="Unassembled WGS sequence"/>
</dbReference>
<dbReference type="Gene3D" id="1.20.120.610">
    <property type="entry name" value="lithium bound rotor ring of v- atpase"/>
    <property type="match status" value="1"/>
</dbReference>